<dbReference type="InterPro" id="IPR036812">
    <property type="entry name" value="NAD(P)_OxRdtase_dom_sf"/>
</dbReference>
<dbReference type="Proteomes" id="UP000049983">
    <property type="component" value="Unassembled WGS sequence"/>
</dbReference>
<dbReference type="OrthoDB" id="9768851at2"/>
<dbReference type="AlphaFoldDB" id="A0A0M7A1C5"/>
<accession>A0A0M7A1C5</accession>
<feature type="domain" description="NADP-dependent oxidoreductase" evidence="1">
    <location>
        <begin position="16"/>
        <end position="303"/>
    </location>
</feature>
<dbReference type="Pfam" id="PF00248">
    <property type="entry name" value="Aldo_ket_red"/>
    <property type="match status" value="1"/>
</dbReference>
<keyword evidence="2" id="KW-0560">Oxidoreductase</keyword>
<dbReference type="SUPFAM" id="SSF51430">
    <property type="entry name" value="NAD(P)-linked oxidoreductase"/>
    <property type="match status" value="1"/>
</dbReference>
<reference evidence="3" key="1">
    <citation type="submission" date="2015-07" db="EMBL/GenBank/DDBJ databases">
        <authorList>
            <person name="Rodrigo-Torres Lidia"/>
            <person name="Arahal R.David."/>
        </authorList>
    </citation>
    <scope>NUCLEOTIDE SEQUENCE [LARGE SCALE GENOMIC DNA]</scope>
    <source>
        <strain evidence="3">CECT 5096</strain>
    </source>
</reference>
<dbReference type="InterPro" id="IPR020471">
    <property type="entry name" value="AKR"/>
</dbReference>
<proteinExistence type="predicted"/>
<evidence type="ECO:0000313" key="3">
    <source>
        <dbReference type="Proteomes" id="UP000049983"/>
    </source>
</evidence>
<dbReference type="STRING" id="311410.LA5095_04760"/>
<organism evidence="2 3">
    <name type="scientific">Roseibium album</name>
    <dbReference type="NCBI Taxonomy" id="311410"/>
    <lineage>
        <taxon>Bacteria</taxon>
        <taxon>Pseudomonadati</taxon>
        <taxon>Pseudomonadota</taxon>
        <taxon>Alphaproteobacteria</taxon>
        <taxon>Hyphomicrobiales</taxon>
        <taxon>Stappiaceae</taxon>
        <taxon>Roseibium</taxon>
    </lineage>
</organism>
<dbReference type="Gene3D" id="3.20.20.100">
    <property type="entry name" value="NADP-dependent oxidoreductase domain"/>
    <property type="match status" value="1"/>
</dbReference>
<dbReference type="EMBL" id="CXWC01000003">
    <property type="protein sequence ID" value="CTQ68266.1"/>
    <property type="molecule type" value="Genomic_DNA"/>
</dbReference>
<dbReference type="EC" id="1.1.1.107" evidence="2"/>
<evidence type="ECO:0000313" key="2">
    <source>
        <dbReference type="EMBL" id="CTQ68266.1"/>
    </source>
</evidence>
<evidence type="ECO:0000259" key="1">
    <source>
        <dbReference type="Pfam" id="PF00248"/>
    </source>
</evidence>
<dbReference type="GeneID" id="97669153"/>
<sequence>MQKRSVGKSDLRVTPLCFGASGLSNMPDTYGYEVDEARARDTLRAIFDGPVNFLDTSNNYGFGRSEERIGAALRERGGLPEGFVLSTKLDRDMETGRFDAARVRRSIDESLSRLGLDHVPLLHLHDPEHARDLGEITGTGGALDELFKLKEEGIASAVGLAMGRIDVMLPILRERPFDALISHNRFTVLNRSAHEMFDYAHSRGIAILNAAPYAGGVLAKGSAQMPRITYQPATEATMKPVKAVEDICASAGIDPGALALQFSMRDPRVTSTIVGVSKAARVAQTLNWASQDIDPAVWTQLDTLPFSSEDPEADRDYKPG</sequence>
<dbReference type="GO" id="GO:0005829">
    <property type="term" value="C:cytosol"/>
    <property type="evidence" value="ECO:0007669"/>
    <property type="project" value="TreeGrafter"/>
</dbReference>
<dbReference type="RefSeq" id="WP_055119810.1">
    <property type="nucleotide sequence ID" value="NZ_CXWA01000007.1"/>
</dbReference>
<dbReference type="PANTHER" id="PTHR42686">
    <property type="entry name" value="GH17980P-RELATED"/>
    <property type="match status" value="1"/>
</dbReference>
<dbReference type="InterPro" id="IPR023210">
    <property type="entry name" value="NADP_OxRdtase_dom"/>
</dbReference>
<keyword evidence="3" id="KW-1185">Reference proteome</keyword>
<dbReference type="CDD" id="cd19090">
    <property type="entry name" value="AKR_AKR15A-like"/>
    <property type="match status" value="1"/>
</dbReference>
<dbReference type="GO" id="GO:0050235">
    <property type="term" value="F:pyridoxal 4-dehydrogenase activity"/>
    <property type="evidence" value="ECO:0007669"/>
    <property type="project" value="UniProtKB-EC"/>
</dbReference>
<name>A0A0M7A1C5_9HYPH</name>
<protein>
    <submittedName>
        <fullName evidence="2">Pyridoxal 4-dehydrogenase</fullName>
        <ecNumber evidence="2">1.1.1.107</ecNumber>
    </submittedName>
</protein>
<dbReference type="PANTHER" id="PTHR42686:SF1">
    <property type="entry name" value="GH17980P-RELATED"/>
    <property type="match status" value="1"/>
</dbReference>
<gene>
    <name evidence="2" type="primary">pld1_1</name>
    <name evidence="2" type="ORF">LA5096_01739</name>
</gene>